<dbReference type="EMBL" id="JADKFW010000021">
    <property type="protein sequence ID" value="MBK9719721.1"/>
    <property type="molecule type" value="Genomic_DNA"/>
</dbReference>
<protein>
    <submittedName>
        <fullName evidence="1">Uncharacterized protein</fullName>
    </submittedName>
</protein>
<reference evidence="1 2" key="1">
    <citation type="submission" date="2020-10" db="EMBL/GenBank/DDBJ databases">
        <title>Connecting structure to function with the recovery of over 1000 high-quality activated sludge metagenome-assembled genomes encoding full-length rRNA genes using long-read sequencing.</title>
        <authorList>
            <person name="Singleton C.M."/>
            <person name="Petriglieri F."/>
            <person name="Kristensen J.M."/>
            <person name="Kirkegaard R.H."/>
            <person name="Michaelsen T.Y."/>
            <person name="Andersen M.H."/>
            <person name="Karst S.M."/>
            <person name="Dueholm M.S."/>
            <person name="Nielsen P.H."/>
            <person name="Albertsen M."/>
        </authorList>
    </citation>
    <scope>NUCLEOTIDE SEQUENCE [LARGE SCALE GENOMIC DNA]</scope>
    <source>
        <strain evidence="1">Ribe_18-Q3-R11-54_BAT3C.373</strain>
    </source>
</reference>
<accession>A0A9D7SE65</accession>
<sequence>MMAGLNESEECGNNPLCETAFSQGQIRLNSNLIACKIYYLWVSGYPDEADCEFTVSTTGKINAPPVPTLNNINNSTNKIISICEGVCEFPIFVTPKGSGCITEYSWTLNGEDLFITANNLILDFPNSGNFQICATGYIGSLEKNICQTIGPECATIAVRKLNQKTGPDRYLCSELIPYEWHDQLILKNSVYTAHLTQKNCCPYDSVVRFIILPKPIPAEIIHIGQSNSEYFIDPITKIKYDYCQSKNTIDLPSVTKPYQCDSSYLLTTYFLNLSSDIKLECHKDYKELKFNVKNSSQSCGIEPILDYQYHWYLKSDTLKHSIGTNEYLRVEKNEDYCITLSVNVKIEQAIKKFTFDYCEQLTEITSDLSGGTLTSDKSSACINGESLFRILLPNQETKKSYLWKVTNGDIISPLPDSSDQIQVKWHGAEQNFGEVCVVANQLCEISPLYCQKVFFRSIIEPLADNKNIQKGLNGSLIGTAHSGTWQLIKGPGIAIFETPNKFVTTLQVSKYGIYHFKWSYVENECIHIGITSILFSRK</sequence>
<comment type="caution">
    <text evidence="1">The sequence shown here is derived from an EMBL/GenBank/DDBJ whole genome shotgun (WGS) entry which is preliminary data.</text>
</comment>
<evidence type="ECO:0000313" key="2">
    <source>
        <dbReference type="Proteomes" id="UP000808349"/>
    </source>
</evidence>
<proteinExistence type="predicted"/>
<gene>
    <name evidence="1" type="ORF">IPO85_19830</name>
</gene>
<evidence type="ECO:0000313" key="1">
    <source>
        <dbReference type="EMBL" id="MBK9719721.1"/>
    </source>
</evidence>
<organism evidence="1 2">
    <name type="scientific">Candidatus Defluviibacterium haderslevense</name>
    <dbReference type="NCBI Taxonomy" id="2981993"/>
    <lineage>
        <taxon>Bacteria</taxon>
        <taxon>Pseudomonadati</taxon>
        <taxon>Bacteroidota</taxon>
        <taxon>Saprospiria</taxon>
        <taxon>Saprospirales</taxon>
        <taxon>Saprospiraceae</taxon>
        <taxon>Candidatus Defluviibacterium</taxon>
    </lineage>
</organism>
<dbReference type="Proteomes" id="UP000808349">
    <property type="component" value="Unassembled WGS sequence"/>
</dbReference>
<dbReference type="AlphaFoldDB" id="A0A9D7SE65"/>
<name>A0A9D7SE65_9BACT</name>